<evidence type="ECO:0000313" key="2">
    <source>
        <dbReference type="Proteomes" id="UP001210925"/>
    </source>
</evidence>
<evidence type="ECO:0000313" key="1">
    <source>
        <dbReference type="EMBL" id="KAJ3257357.1"/>
    </source>
</evidence>
<organism evidence="1 2">
    <name type="scientific">Boothiomyces macroporosus</name>
    <dbReference type="NCBI Taxonomy" id="261099"/>
    <lineage>
        <taxon>Eukaryota</taxon>
        <taxon>Fungi</taxon>
        <taxon>Fungi incertae sedis</taxon>
        <taxon>Chytridiomycota</taxon>
        <taxon>Chytridiomycota incertae sedis</taxon>
        <taxon>Chytridiomycetes</taxon>
        <taxon>Rhizophydiales</taxon>
        <taxon>Terramycetaceae</taxon>
        <taxon>Boothiomyces</taxon>
    </lineage>
</organism>
<proteinExistence type="predicted"/>
<reference evidence="1" key="1">
    <citation type="submission" date="2020-05" db="EMBL/GenBank/DDBJ databases">
        <title>Phylogenomic resolution of chytrid fungi.</title>
        <authorList>
            <person name="Stajich J.E."/>
            <person name="Amses K."/>
            <person name="Simmons R."/>
            <person name="Seto K."/>
            <person name="Myers J."/>
            <person name="Bonds A."/>
            <person name="Quandt C.A."/>
            <person name="Barry K."/>
            <person name="Liu P."/>
            <person name="Grigoriev I."/>
            <person name="Longcore J.E."/>
            <person name="James T.Y."/>
        </authorList>
    </citation>
    <scope>NUCLEOTIDE SEQUENCE</scope>
    <source>
        <strain evidence="1">PLAUS21</strain>
    </source>
</reference>
<sequence length="117" mass="13673">MTETLYDDEYLTLTDQHLIIKYFYFPFGLSTTIPYKDIKKAGLAKEDFQLTNRIQYKSWGMGLSSVWWSMDMSRAFKWQETVDTDHLVVETKNGLTMAGCTLKSRKALDIIKEKLKT</sequence>
<dbReference type="AlphaFoldDB" id="A0AAD5UG84"/>
<gene>
    <name evidence="1" type="ORF">HK103_004577</name>
</gene>
<comment type="caution">
    <text evidence="1">The sequence shown here is derived from an EMBL/GenBank/DDBJ whole genome shotgun (WGS) entry which is preliminary data.</text>
</comment>
<protein>
    <submittedName>
        <fullName evidence="1">Uncharacterized protein</fullName>
    </submittedName>
</protein>
<dbReference type="EMBL" id="JADGKB010000039">
    <property type="protein sequence ID" value="KAJ3257357.1"/>
    <property type="molecule type" value="Genomic_DNA"/>
</dbReference>
<dbReference type="Proteomes" id="UP001210925">
    <property type="component" value="Unassembled WGS sequence"/>
</dbReference>
<accession>A0AAD5UG84</accession>
<keyword evidence="2" id="KW-1185">Reference proteome</keyword>
<name>A0AAD5UG84_9FUNG</name>
<dbReference type="PANTHER" id="PTHR35373">
    <property type="entry name" value="PROTEIN CBG16894"/>
    <property type="match status" value="1"/>
</dbReference>